<protein>
    <submittedName>
        <fullName evidence="2">Uncharacterized protein</fullName>
    </submittedName>
</protein>
<evidence type="ECO:0000313" key="3">
    <source>
        <dbReference type="Proteomes" id="UP000219522"/>
    </source>
</evidence>
<name>A0A7Z7N731_9BURK</name>
<feature type="region of interest" description="Disordered" evidence="1">
    <location>
        <begin position="21"/>
        <end position="91"/>
    </location>
</feature>
<dbReference type="AlphaFoldDB" id="A0A7Z7N731"/>
<accession>A0A7Z7N731</accession>
<sequence>MTCPPSAGIFLLIRAGALNPRHLRSPRDRERRHRSVRRAMPRSGSGSSPVPRQDPSSGDRRRTARRAAPIGTGRAGCNGYKRRRDELHTQPPLRGRRFQIFPPCEYWCSRHSNRIEYSLPLAATTVELQSQEEARAATSLETFLPDDVQSMYHSQSLSSTPIRLLIFFSQSCPARTHVRVWLVLRRGYKTGPKAETSTANTARPTGRSTCR</sequence>
<feature type="compositionally biased region" description="Polar residues" evidence="1">
    <location>
        <begin position="195"/>
        <end position="211"/>
    </location>
</feature>
<reference evidence="2 3" key="1">
    <citation type="submission" date="2017-09" db="EMBL/GenBank/DDBJ databases">
        <authorList>
            <person name="Varghese N."/>
            <person name="Submissions S."/>
        </authorList>
    </citation>
    <scope>NUCLEOTIDE SEQUENCE [LARGE SCALE GENOMIC DNA]</scope>
    <source>
        <strain evidence="2 3">OK806</strain>
    </source>
</reference>
<comment type="caution">
    <text evidence="2">The sequence shown here is derived from an EMBL/GenBank/DDBJ whole genome shotgun (WGS) entry which is preliminary data.</text>
</comment>
<proteinExistence type="predicted"/>
<dbReference type="EMBL" id="OCSU01000004">
    <property type="protein sequence ID" value="SOE91264.1"/>
    <property type="molecule type" value="Genomic_DNA"/>
</dbReference>
<evidence type="ECO:0000313" key="2">
    <source>
        <dbReference type="EMBL" id="SOE91264.1"/>
    </source>
</evidence>
<keyword evidence="3" id="KW-1185">Reference proteome</keyword>
<gene>
    <name evidence="2" type="ORF">SAMN05446927_8167</name>
</gene>
<feature type="region of interest" description="Disordered" evidence="1">
    <location>
        <begin position="192"/>
        <end position="211"/>
    </location>
</feature>
<evidence type="ECO:0000256" key="1">
    <source>
        <dbReference type="SAM" id="MobiDB-lite"/>
    </source>
</evidence>
<organism evidence="2 3">
    <name type="scientific">Caballeronia arationis</name>
    <dbReference type="NCBI Taxonomy" id="1777142"/>
    <lineage>
        <taxon>Bacteria</taxon>
        <taxon>Pseudomonadati</taxon>
        <taxon>Pseudomonadota</taxon>
        <taxon>Betaproteobacteria</taxon>
        <taxon>Burkholderiales</taxon>
        <taxon>Burkholderiaceae</taxon>
        <taxon>Caballeronia</taxon>
    </lineage>
</organism>
<dbReference type="Proteomes" id="UP000219522">
    <property type="component" value="Unassembled WGS sequence"/>
</dbReference>
<feature type="compositionally biased region" description="Basic residues" evidence="1">
    <location>
        <begin position="30"/>
        <end position="40"/>
    </location>
</feature>